<evidence type="ECO:0000313" key="1">
    <source>
        <dbReference type="EMBL" id="KAH0780430.1"/>
    </source>
</evidence>
<dbReference type="PANTHER" id="PTHR15140">
    <property type="entry name" value="TUBULIN-SPECIFIC CHAPERONE E"/>
    <property type="match status" value="1"/>
</dbReference>
<comment type="caution">
    <text evidence="1">The sequence shown here is derived from an EMBL/GenBank/DDBJ whole genome shotgun (WGS) entry which is preliminary data.</text>
</comment>
<protein>
    <submittedName>
        <fullName evidence="1">Uncharacterized protein</fullName>
    </submittedName>
</protein>
<dbReference type="Proteomes" id="UP000826656">
    <property type="component" value="Unassembled WGS sequence"/>
</dbReference>
<gene>
    <name evidence="1" type="ORF">KY290_000028</name>
</gene>
<evidence type="ECO:0000313" key="2">
    <source>
        <dbReference type="Proteomes" id="UP000826656"/>
    </source>
</evidence>
<accession>A0ABQ7WI67</accession>
<organism evidence="1 2">
    <name type="scientific">Solanum tuberosum</name>
    <name type="common">Potato</name>
    <dbReference type="NCBI Taxonomy" id="4113"/>
    <lineage>
        <taxon>Eukaryota</taxon>
        <taxon>Viridiplantae</taxon>
        <taxon>Streptophyta</taxon>
        <taxon>Embryophyta</taxon>
        <taxon>Tracheophyta</taxon>
        <taxon>Spermatophyta</taxon>
        <taxon>Magnoliopsida</taxon>
        <taxon>eudicotyledons</taxon>
        <taxon>Gunneridae</taxon>
        <taxon>Pentapetalae</taxon>
        <taxon>asterids</taxon>
        <taxon>lamiids</taxon>
        <taxon>Solanales</taxon>
        <taxon>Solanaceae</taxon>
        <taxon>Solanoideae</taxon>
        <taxon>Solaneae</taxon>
        <taxon>Solanum</taxon>
    </lineage>
</organism>
<reference evidence="1 2" key="1">
    <citation type="journal article" date="2021" name="bioRxiv">
        <title>Chromosome-scale and haplotype-resolved genome assembly of a tetraploid potato cultivar.</title>
        <authorList>
            <person name="Sun H."/>
            <person name="Jiao W.-B."/>
            <person name="Krause K."/>
            <person name="Campoy J.A."/>
            <person name="Goel M."/>
            <person name="Folz-Donahue K."/>
            <person name="Kukat C."/>
            <person name="Huettel B."/>
            <person name="Schneeberger K."/>
        </authorList>
    </citation>
    <scope>NUCLEOTIDE SEQUENCE [LARGE SCALE GENOMIC DNA]</scope>
    <source>
        <strain evidence="1">SolTubOtavaFocal</strain>
        <tissue evidence="1">Leaves</tissue>
    </source>
</reference>
<dbReference type="PANTHER" id="PTHR15140:SF47">
    <property type="entry name" value="LATE BLIGHT RESISTANCE PROTEIN HOMOLOG R1A-3 ISOFORM X1"/>
    <property type="match status" value="1"/>
</dbReference>
<sequence>MNILSKLPNLEVLKLKDHAFHGHIWKLSDEEEDGFSRLKFLLLEDMNLKQWEATTEQIQEEQQSMGSDDLIVRMHYLGQ</sequence>
<keyword evidence="2" id="KW-1185">Reference proteome</keyword>
<dbReference type="EMBL" id="JAIVGD010000001">
    <property type="protein sequence ID" value="KAH0780430.1"/>
    <property type="molecule type" value="Genomic_DNA"/>
</dbReference>
<name>A0ABQ7WI67_SOLTU</name>
<proteinExistence type="predicted"/>